<sequence>MSRKNDQNFIAFCDELKAYVLENRYFPNRHTRLLNKIKFVCRKINQGILEKWKLKMFLGIAGCGIWTVISEGEKRRNRRTSK</sequence>
<protein>
    <submittedName>
        <fullName evidence="1">Uncharacterized protein</fullName>
    </submittedName>
</protein>
<accession>A0A412GE71</accession>
<comment type="caution">
    <text evidence="1">The sequence shown here is derived from an EMBL/GenBank/DDBJ whole genome shotgun (WGS) entry which is preliminary data.</text>
</comment>
<dbReference type="RefSeq" id="WP_055229392.1">
    <property type="nucleotide sequence ID" value="NZ_CAXSMB010000027.1"/>
</dbReference>
<gene>
    <name evidence="1" type="ORF">GAN93_21515</name>
</gene>
<dbReference type="Proteomes" id="UP000460317">
    <property type="component" value="Unassembled WGS sequence"/>
</dbReference>
<evidence type="ECO:0000313" key="1">
    <source>
        <dbReference type="EMBL" id="KAB4448726.1"/>
    </source>
</evidence>
<proteinExistence type="predicted"/>
<reference evidence="1 2" key="1">
    <citation type="journal article" date="2019" name="Nat. Med.">
        <title>A library of human gut bacterial isolates paired with longitudinal multiomics data enables mechanistic microbiome research.</title>
        <authorList>
            <person name="Poyet M."/>
            <person name="Groussin M."/>
            <person name="Gibbons S.M."/>
            <person name="Avila-Pacheco J."/>
            <person name="Jiang X."/>
            <person name="Kearney S.M."/>
            <person name="Perrotta A.R."/>
            <person name="Berdy B."/>
            <person name="Zhao S."/>
            <person name="Lieberman T.D."/>
            <person name="Swanson P.K."/>
            <person name="Smith M."/>
            <person name="Roesemann S."/>
            <person name="Alexander J.E."/>
            <person name="Rich S.A."/>
            <person name="Livny J."/>
            <person name="Vlamakis H."/>
            <person name="Clish C."/>
            <person name="Bullock K."/>
            <person name="Deik A."/>
            <person name="Scott J."/>
            <person name="Pierce K.A."/>
            <person name="Xavier R.J."/>
            <person name="Alm E.J."/>
        </authorList>
    </citation>
    <scope>NUCLEOTIDE SEQUENCE [LARGE SCALE GENOMIC DNA]</scope>
    <source>
        <strain evidence="1 2">BIOML-A165</strain>
    </source>
</reference>
<organism evidence="1 2">
    <name type="scientific">Bacteroides thetaiotaomicron</name>
    <dbReference type="NCBI Taxonomy" id="818"/>
    <lineage>
        <taxon>Bacteria</taxon>
        <taxon>Pseudomonadati</taxon>
        <taxon>Bacteroidota</taxon>
        <taxon>Bacteroidia</taxon>
        <taxon>Bacteroidales</taxon>
        <taxon>Bacteroidaceae</taxon>
        <taxon>Bacteroides</taxon>
    </lineage>
</organism>
<dbReference type="EMBL" id="WCSB01000027">
    <property type="protein sequence ID" value="KAB4448726.1"/>
    <property type="molecule type" value="Genomic_DNA"/>
</dbReference>
<name>A0A412GE71_BACT4</name>
<evidence type="ECO:0000313" key="2">
    <source>
        <dbReference type="Proteomes" id="UP000460317"/>
    </source>
</evidence>
<dbReference type="AlphaFoldDB" id="A0A412GE71"/>